<evidence type="ECO:0000313" key="3">
    <source>
        <dbReference type="Proteomes" id="UP001595816"/>
    </source>
</evidence>
<name>A0ABV8LTU2_9ACTN</name>
<reference evidence="3" key="1">
    <citation type="journal article" date="2019" name="Int. J. Syst. Evol. Microbiol.">
        <title>The Global Catalogue of Microorganisms (GCM) 10K type strain sequencing project: providing services to taxonomists for standard genome sequencing and annotation.</title>
        <authorList>
            <consortium name="The Broad Institute Genomics Platform"/>
            <consortium name="The Broad Institute Genome Sequencing Center for Infectious Disease"/>
            <person name="Wu L."/>
            <person name="Ma J."/>
        </authorList>
    </citation>
    <scope>NUCLEOTIDE SEQUENCE [LARGE SCALE GENOMIC DNA]</scope>
    <source>
        <strain evidence="3">CGMCC 4.7289</strain>
    </source>
</reference>
<dbReference type="EMBL" id="JBHSAY010000015">
    <property type="protein sequence ID" value="MFC4133836.1"/>
    <property type="molecule type" value="Genomic_DNA"/>
</dbReference>
<dbReference type="RefSeq" id="WP_253761964.1">
    <property type="nucleotide sequence ID" value="NZ_JAMZDZ010000001.1"/>
</dbReference>
<sequence>MGVSSFTSDQARSTFTLAYDEAMQRLWPAGWTSTDITTAYGPTRVNRFGPADGVPVVLLPGAAGNSLMWYRYVADLGRDHQVLAVDPVGEPGGSRQDKPIDTADDLTEWLGEVFTGLGVAQAHLIGCSYGGWTAMQYALRHPDRVATMTLLDPAGFGKVGGRFLAWVILGGLAGLAPRGVRHRAARWLRNATLLDDDLMGMARVSMSFRRRLPVPPSSTDDELRTSSTPALVLLGANSQLYDAASVAQRLRTVGSFHVDVVPDAGHDLPVSCPSLVVERSLAFLARTSSRAA</sequence>
<dbReference type="Proteomes" id="UP001595816">
    <property type="component" value="Unassembled WGS sequence"/>
</dbReference>
<dbReference type="InterPro" id="IPR000073">
    <property type="entry name" value="AB_hydrolase_1"/>
</dbReference>
<evidence type="ECO:0000313" key="2">
    <source>
        <dbReference type="EMBL" id="MFC4133836.1"/>
    </source>
</evidence>
<feature type="domain" description="AB hydrolase-1" evidence="1">
    <location>
        <begin position="56"/>
        <end position="278"/>
    </location>
</feature>
<dbReference type="PANTHER" id="PTHR43798">
    <property type="entry name" value="MONOACYLGLYCEROL LIPASE"/>
    <property type="match status" value="1"/>
</dbReference>
<keyword evidence="3" id="KW-1185">Reference proteome</keyword>
<keyword evidence="2" id="KW-0378">Hydrolase</keyword>
<protein>
    <submittedName>
        <fullName evidence="2">Alpha/beta fold hydrolase</fullName>
    </submittedName>
</protein>
<dbReference type="SUPFAM" id="SSF53474">
    <property type="entry name" value="alpha/beta-Hydrolases"/>
    <property type="match status" value="1"/>
</dbReference>
<dbReference type="InterPro" id="IPR050266">
    <property type="entry name" value="AB_hydrolase_sf"/>
</dbReference>
<evidence type="ECO:0000259" key="1">
    <source>
        <dbReference type="Pfam" id="PF12697"/>
    </source>
</evidence>
<dbReference type="Pfam" id="PF12697">
    <property type="entry name" value="Abhydrolase_6"/>
    <property type="match status" value="1"/>
</dbReference>
<dbReference type="PANTHER" id="PTHR43798:SF33">
    <property type="entry name" value="HYDROLASE, PUTATIVE (AFU_ORTHOLOGUE AFUA_2G14860)-RELATED"/>
    <property type="match status" value="1"/>
</dbReference>
<dbReference type="GO" id="GO:0016787">
    <property type="term" value="F:hydrolase activity"/>
    <property type="evidence" value="ECO:0007669"/>
    <property type="project" value="UniProtKB-KW"/>
</dbReference>
<comment type="caution">
    <text evidence="2">The sequence shown here is derived from an EMBL/GenBank/DDBJ whole genome shotgun (WGS) entry which is preliminary data.</text>
</comment>
<proteinExistence type="predicted"/>
<gene>
    <name evidence="2" type="ORF">ACFOZ4_24755</name>
</gene>
<dbReference type="PRINTS" id="PR00111">
    <property type="entry name" value="ABHYDROLASE"/>
</dbReference>
<accession>A0ABV8LTU2</accession>
<dbReference type="Gene3D" id="3.40.50.1820">
    <property type="entry name" value="alpha/beta hydrolase"/>
    <property type="match status" value="1"/>
</dbReference>
<dbReference type="InterPro" id="IPR029058">
    <property type="entry name" value="AB_hydrolase_fold"/>
</dbReference>
<organism evidence="2 3">
    <name type="scientific">Hamadaea flava</name>
    <dbReference type="NCBI Taxonomy" id="1742688"/>
    <lineage>
        <taxon>Bacteria</taxon>
        <taxon>Bacillati</taxon>
        <taxon>Actinomycetota</taxon>
        <taxon>Actinomycetes</taxon>
        <taxon>Micromonosporales</taxon>
        <taxon>Micromonosporaceae</taxon>
        <taxon>Hamadaea</taxon>
    </lineage>
</organism>